<dbReference type="Proteomes" id="UP000182272">
    <property type="component" value="Chromosome I"/>
</dbReference>
<sequence>MIELFEIIEQKISCASLVSKPFSFFEINELIPSGLYEELISNLPDIGSYKPLSHRETLLNGVPTRFEMPLSFEDLHREVTQAFCNCPLAGDLLEVFCSDAFVEVLLKKFGLSADLIPYPHLYRDQAGFKLPPHTDIEEKAITFGWYLPTDTSHVESGLKLYERVSEEFVSFKRIDYVPNKAFAFMRSENSWHGAEHAPKSQYDRNSLFVTCYNKKFYSDGHLSVRDPNVDRSEINILGSFSK</sequence>
<protein>
    <recommendedName>
        <fullName evidence="3">2OG-Fe(II) oxygenase</fullName>
    </recommendedName>
</protein>
<reference evidence="1 2" key="1">
    <citation type="submission" date="2016-10" db="EMBL/GenBank/DDBJ databases">
        <authorList>
            <person name="de Groot N.N."/>
        </authorList>
    </citation>
    <scope>NUCLEOTIDE SEQUENCE [LARGE SCALE GENOMIC DNA]</scope>
    <source>
        <strain evidence="1 2">LMG 2158</strain>
    </source>
</reference>
<dbReference type="OrthoDB" id="7300871at2"/>
<dbReference type="AlphaFoldDB" id="A0A1H6P2L4"/>
<proteinExistence type="predicted"/>
<accession>A0A1H6P2L4</accession>
<dbReference type="RefSeq" id="WP_155250501.1">
    <property type="nucleotide sequence ID" value="NZ_CP087202.1"/>
</dbReference>
<dbReference type="Gene3D" id="2.60.120.620">
    <property type="entry name" value="q2cbj1_9rhob like domain"/>
    <property type="match status" value="1"/>
</dbReference>
<evidence type="ECO:0008006" key="3">
    <source>
        <dbReference type="Google" id="ProtNLM"/>
    </source>
</evidence>
<gene>
    <name evidence="1" type="ORF">SAMN05216581_4590</name>
</gene>
<organism evidence="1 2">
    <name type="scientific">Pseudomonas asplenii</name>
    <dbReference type="NCBI Taxonomy" id="53407"/>
    <lineage>
        <taxon>Bacteria</taxon>
        <taxon>Pseudomonadati</taxon>
        <taxon>Pseudomonadota</taxon>
        <taxon>Gammaproteobacteria</taxon>
        <taxon>Pseudomonadales</taxon>
        <taxon>Pseudomonadaceae</taxon>
        <taxon>Pseudomonas</taxon>
    </lineage>
</organism>
<dbReference type="EMBL" id="LT629972">
    <property type="protein sequence ID" value="SEI21687.1"/>
    <property type="molecule type" value="Genomic_DNA"/>
</dbReference>
<evidence type="ECO:0000313" key="1">
    <source>
        <dbReference type="EMBL" id="SEI21687.1"/>
    </source>
</evidence>
<name>A0A1H6P2L4_9PSED</name>
<evidence type="ECO:0000313" key="2">
    <source>
        <dbReference type="Proteomes" id="UP000182272"/>
    </source>
</evidence>